<dbReference type="InterPro" id="IPR013780">
    <property type="entry name" value="Glyco_hydro_b"/>
</dbReference>
<keyword evidence="6 14" id="KW-0732">Signal</keyword>
<evidence type="ECO:0000259" key="17">
    <source>
        <dbReference type="Pfam" id="PF21365"/>
    </source>
</evidence>
<keyword evidence="7 12" id="KW-0378">Hydrolase</keyword>
<comment type="pathway">
    <text evidence="3">Glycan metabolism; N-glycan metabolism.</text>
</comment>
<organism evidence="18 19">
    <name type="scientific">Ascodesmis nigricans</name>
    <dbReference type="NCBI Taxonomy" id="341454"/>
    <lineage>
        <taxon>Eukaryota</taxon>
        <taxon>Fungi</taxon>
        <taxon>Dikarya</taxon>
        <taxon>Ascomycota</taxon>
        <taxon>Pezizomycotina</taxon>
        <taxon>Pezizomycetes</taxon>
        <taxon>Pezizales</taxon>
        <taxon>Ascodesmidaceae</taxon>
        <taxon>Ascodesmis</taxon>
    </lineage>
</organism>
<evidence type="ECO:0000313" key="19">
    <source>
        <dbReference type="Proteomes" id="UP000298138"/>
    </source>
</evidence>
<dbReference type="GO" id="GO:0005975">
    <property type="term" value="P:carbohydrate metabolic process"/>
    <property type="evidence" value="ECO:0007669"/>
    <property type="project" value="InterPro"/>
</dbReference>
<dbReference type="EC" id="3.2.1.20" evidence="5"/>
<feature type="domain" description="Glycoside hydrolase family 31 N-terminal" evidence="16">
    <location>
        <begin position="92"/>
        <end position="327"/>
    </location>
</feature>
<comment type="catalytic activity">
    <reaction evidence="1">
        <text>Hydrolysis of terminal, non-reducing (1-&gt;4)-linked alpha-D-glucose residues with release of alpha-D-glucose.</text>
        <dbReference type="EC" id="3.2.1.20"/>
    </reaction>
</comment>
<dbReference type="OrthoDB" id="3237269at2759"/>
<dbReference type="Gene3D" id="3.20.20.80">
    <property type="entry name" value="Glycosidases"/>
    <property type="match status" value="1"/>
</dbReference>
<evidence type="ECO:0000259" key="16">
    <source>
        <dbReference type="Pfam" id="PF13802"/>
    </source>
</evidence>
<dbReference type="InterPro" id="IPR017853">
    <property type="entry name" value="GH"/>
</dbReference>
<dbReference type="SUPFAM" id="SSF74650">
    <property type="entry name" value="Galactose mutarotase-like"/>
    <property type="match status" value="1"/>
</dbReference>
<dbReference type="FunCoup" id="A0A4S2N7P0">
    <property type="interactions" value="956"/>
</dbReference>
<reference evidence="18 19" key="1">
    <citation type="submission" date="2019-04" db="EMBL/GenBank/DDBJ databases">
        <title>Comparative genomics and transcriptomics to analyze fruiting body development in filamentous ascomycetes.</title>
        <authorList>
            <consortium name="DOE Joint Genome Institute"/>
            <person name="Lutkenhaus R."/>
            <person name="Traeger S."/>
            <person name="Breuer J."/>
            <person name="Kuo A."/>
            <person name="Lipzen A."/>
            <person name="Pangilinan J."/>
            <person name="Dilworth D."/>
            <person name="Sandor L."/>
            <person name="Poggeler S."/>
            <person name="Barry K."/>
            <person name="Grigoriev I.V."/>
            <person name="Nowrousian M."/>
        </authorList>
    </citation>
    <scope>NUCLEOTIDE SEQUENCE [LARGE SCALE GENOMIC DNA]</scope>
    <source>
        <strain evidence="18 19">CBS 389.68</strain>
    </source>
</reference>
<sequence>MRLAPTVLSIALSTVLLLTSPTTAVKHDNFKTCDQSGFCKRNRAYADAVNAAESSWSSPYAVDESSINFQDGVLTANVWKALPGDEYVARLPLKISVATDGVARVQIDEERRQKGDVTLRHDSKARKERYNEAGEWALVANDVMKLHKDAKMVKLKGGVRLEYGFSDTQLLVQHKPFKVTLLRAGDPVVVLNGKGFMNVEHWREKKELAEGEEKKEEEDESTWWDETFGGNTDSKPRGPEAVAMDITFPGHGIVYGIPEHASSLSLKETRGGEGNYKDPYRLYNADVFEYEVDSPMTLYGAIPFMQALKKHSTVGVFWLNAAETWIDIVKNRKTGDGAKADTETHWISESGVLDVFLLPGPSANFLHQQYGALTGWTALPAEFSLGYHQCRWNYISSDDVKEVDRMMDKFDIPYDVIWLDIEYTDDKKYFTWDPLTFKDPVGMQNQLDARKRKLVAIIDPHIKNVAGYNISSQMNDKGLAVKDKHGEKSYEGWCWPGSSNWIDCFSPEARKWWKTLFTFKNFPGSTENLHIWNDMNEPSVFNGPETTMPKDNLHHDNWEHRDVHNLNGMTLHNATYEALLERSGPGNERRAFVLTRSFFAGSQRTTAMWTGDNLADWSHLAAAFPMILNQGIAGMPFAGADVGGFFGNPGKELITRWYQSGAFYPFFRAHAHIDAKRREPYLIDEPYRSIIRSAIRLRYSLLPMWYTAFHRASVEGTPIIRPLSMQWPGDEDSFEIDDQFFLGDSGLLVKPVVTEGATDVKMYLGDDEVYYDYLDPEYAVFRGKGWHKMEAPLEKTPILVRGGHMVLRRDRHRRSTGLMKHDPYTLVVALNTEGVAGGVVYIDDGETFDNKKGDYIYRAFTLKTVEGEMKSVNIHTGPNDGAAYAEKTKDLRIEKVIVLGVPDAWLEKKVVSVAVGAETWTAEVSATKGGKGKPNFVVIRDPKLPVSKDWNLRFGETSESHGEL</sequence>
<dbReference type="AlphaFoldDB" id="A0A4S2N7P0"/>
<keyword evidence="10 12" id="KW-0326">Glycosidase</keyword>
<proteinExistence type="inferred from homology"/>
<gene>
    <name evidence="18" type="ORF">EX30DRAFT_326435</name>
</gene>
<evidence type="ECO:0000313" key="18">
    <source>
        <dbReference type="EMBL" id="TGZ85379.1"/>
    </source>
</evidence>
<evidence type="ECO:0000256" key="1">
    <source>
        <dbReference type="ARBA" id="ARBA00001657"/>
    </source>
</evidence>
<evidence type="ECO:0000256" key="3">
    <source>
        <dbReference type="ARBA" id="ARBA00004833"/>
    </source>
</evidence>
<dbReference type="GO" id="GO:0017177">
    <property type="term" value="C:glucosidase II complex"/>
    <property type="evidence" value="ECO:0007669"/>
    <property type="project" value="TreeGrafter"/>
</dbReference>
<evidence type="ECO:0000256" key="5">
    <source>
        <dbReference type="ARBA" id="ARBA00012741"/>
    </source>
</evidence>
<dbReference type="InterPro" id="IPR011013">
    <property type="entry name" value="Gal_mutarotase_sf_dom"/>
</dbReference>
<dbReference type="Pfam" id="PF21365">
    <property type="entry name" value="Glyco_hydro_31_3rd"/>
    <property type="match status" value="1"/>
</dbReference>
<dbReference type="EMBL" id="ML220112">
    <property type="protein sequence ID" value="TGZ85379.1"/>
    <property type="molecule type" value="Genomic_DNA"/>
</dbReference>
<evidence type="ECO:0000259" key="15">
    <source>
        <dbReference type="Pfam" id="PF01055"/>
    </source>
</evidence>
<dbReference type="GO" id="GO:0004558">
    <property type="term" value="F:alpha-1,4-glucosidase activity"/>
    <property type="evidence" value="ECO:0007669"/>
    <property type="project" value="UniProtKB-EC"/>
</dbReference>
<dbReference type="GO" id="GO:0006491">
    <property type="term" value="P:N-glycan processing"/>
    <property type="evidence" value="ECO:0007669"/>
    <property type="project" value="TreeGrafter"/>
</dbReference>
<dbReference type="SUPFAM" id="SSF51445">
    <property type="entry name" value="(Trans)glycosidases"/>
    <property type="match status" value="1"/>
</dbReference>
<dbReference type="Gene3D" id="2.60.40.1180">
    <property type="entry name" value="Golgi alpha-mannosidase II"/>
    <property type="match status" value="2"/>
</dbReference>
<dbReference type="InterPro" id="IPR025887">
    <property type="entry name" value="Glyco_hydro_31_N_dom"/>
</dbReference>
<dbReference type="CDD" id="cd14752">
    <property type="entry name" value="GH31_N"/>
    <property type="match status" value="1"/>
</dbReference>
<dbReference type="CDD" id="cd06603">
    <property type="entry name" value="GH31_GANC_GANAB_alpha"/>
    <property type="match status" value="1"/>
</dbReference>
<name>A0A4S2N7P0_9PEZI</name>
<protein>
    <recommendedName>
        <fullName evidence="5">alpha-glucosidase</fullName>
        <ecNumber evidence="5">3.2.1.20</ecNumber>
    </recommendedName>
    <alternativeName>
        <fullName evidence="11">Glucosidase II subunit alpha</fullName>
    </alternativeName>
</protein>
<dbReference type="Proteomes" id="UP000298138">
    <property type="component" value="Unassembled WGS sequence"/>
</dbReference>
<evidence type="ECO:0000256" key="7">
    <source>
        <dbReference type="ARBA" id="ARBA00022801"/>
    </source>
</evidence>
<evidence type="ECO:0000256" key="8">
    <source>
        <dbReference type="ARBA" id="ARBA00022824"/>
    </source>
</evidence>
<dbReference type="SUPFAM" id="SSF51011">
    <property type="entry name" value="Glycosyl hydrolase domain"/>
    <property type="match status" value="1"/>
</dbReference>
<comment type="similarity">
    <text evidence="4 12">Belongs to the glycosyl hydrolase 31 family.</text>
</comment>
<dbReference type="InterPro" id="IPR000322">
    <property type="entry name" value="Glyco_hydro_31_TIM"/>
</dbReference>
<dbReference type="InterPro" id="IPR048395">
    <property type="entry name" value="Glyco_hydro_31_C"/>
</dbReference>
<dbReference type="PANTHER" id="PTHR22762:SF54">
    <property type="entry name" value="BCDNA.GH04962"/>
    <property type="match status" value="1"/>
</dbReference>
<keyword evidence="8" id="KW-0256">Endoplasmic reticulum</keyword>
<evidence type="ECO:0000256" key="14">
    <source>
        <dbReference type="SAM" id="SignalP"/>
    </source>
</evidence>
<evidence type="ECO:0000256" key="12">
    <source>
        <dbReference type="RuleBase" id="RU361185"/>
    </source>
</evidence>
<evidence type="ECO:0000256" key="13">
    <source>
        <dbReference type="SAM" id="MobiDB-lite"/>
    </source>
</evidence>
<dbReference type="FunFam" id="2.60.40.1180:FF:000023">
    <property type="entry name" value="neutral alpha-glucosidase AB isoform X2"/>
    <property type="match status" value="1"/>
</dbReference>
<dbReference type="Pfam" id="PF13802">
    <property type="entry name" value="Gal_mutarotas_2"/>
    <property type="match status" value="1"/>
</dbReference>
<keyword evidence="9" id="KW-0325">Glycoprotein</keyword>
<evidence type="ECO:0000256" key="4">
    <source>
        <dbReference type="ARBA" id="ARBA00007806"/>
    </source>
</evidence>
<feature type="domain" description="Glycosyl hydrolase family 31 C-terminal" evidence="17">
    <location>
        <begin position="716"/>
        <end position="805"/>
    </location>
</feature>
<dbReference type="Gene3D" id="2.60.40.1760">
    <property type="entry name" value="glycosyl hydrolase (family 31)"/>
    <property type="match status" value="1"/>
</dbReference>
<feature type="chain" id="PRO_5020303437" description="alpha-glucosidase" evidence="14">
    <location>
        <begin position="25"/>
        <end position="964"/>
    </location>
</feature>
<accession>A0A4S2N7P0</accession>
<dbReference type="InParanoid" id="A0A4S2N7P0"/>
<dbReference type="PANTHER" id="PTHR22762">
    <property type="entry name" value="ALPHA-GLUCOSIDASE"/>
    <property type="match status" value="1"/>
</dbReference>
<feature type="region of interest" description="Disordered" evidence="13">
    <location>
        <begin position="207"/>
        <end position="236"/>
    </location>
</feature>
<keyword evidence="19" id="KW-1185">Reference proteome</keyword>
<evidence type="ECO:0000256" key="10">
    <source>
        <dbReference type="ARBA" id="ARBA00023295"/>
    </source>
</evidence>
<evidence type="ECO:0000256" key="2">
    <source>
        <dbReference type="ARBA" id="ARBA00004240"/>
    </source>
</evidence>
<evidence type="ECO:0000256" key="6">
    <source>
        <dbReference type="ARBA" id="ARBA00022729"/>
    </source>
</evidence>
<comment type="subcellular location">
    <subcellularLocation>
        <location evidence="2">Endoplasmic reticulum</location>
    </subcellularLocation>
</comment>
<dbReference type="STRING" id="341454.A0A4S2N7P0"/>
<evidence type="ECO:0000256" key="11">
    <source>
        <dbReference type="ARBA" id="ARBA00042895"/>
    </source>
</evidence>
<evidence type="ECO:0000256" key="9">
    <source>
        <dbReference type="ARBA" id="ARBA00023180"/>
    </source>
</evidence>
<feature type="domain" description="Glycoside hydrolase family 31 TIM barrel" evidence="15">
    <location>
        <begin position="378"/>
        <end position="708"/>
    </location>
</feature>
<dbReference type="GO" id="GO:0030246">
    <property type="term" value="F:carbohydrate binding"/>
    <property type="evidence" value="ECO:0007669"/>
    <property type="project" value="InterPro"/>
</dbReference>
<feature type="signal peptide" evidence="14">
    <location>
        <begin position="1"/>
        <end position="24"/>
    </location>
</feature>
<dbReference type="Pfam" id="PF01055">
    <property type="entry name" value="Glyco_hydro_31_2nd"/>
    <property type="match status" value="1"/>
</dbReference>